<reference evidence="1 2" key="1">
    <citation type="submission" date="2011-04" db="EMBL/GenBank/DDBJ databases">
        <title>The Genome Sequence of Clostridium citroniae WAL-19142.</title>
        <authorList>
            <consortium name="The Broad Institute Genome Sequencing Platform"/>
            <person name="Earl A."/>
            <person name="Ward D."/>
            <person name="Feldgarden M."/>
            <person name="Gevers D."/>
            <person name="Warren Y.A."/>
            <person name="Tyrrell K.L."/>
            <person name="Citron D.M."/>
            <person name="Goldstein E.J."/>
            <person name="Daigneault M."/>
            <person name="Allen-Vercoe E."/>
            <person name="Young S.K."/>
            <person name="Zeng Q."/>
            <person name="Gargeya S."/>
            <person name="Fitzgerald M."/>
            <person name="Haas B."/>
            <person name="Abouelleil A."/>
            <person name="Alvarado L."/>
            <person name="Arachchi H.M."/>
            <person name="Berlin A."/>
            <person name="Brown A."/>
            <person name="Chapman S.B."/>
            <person name="Chen Z."/>
            <person name="Dunbar C."/>
            <person name="Freedman E."/>
            <person name="Gearin G."/>
            <person name="Gellesch M."/>
            <person name="Goldberg J."/>
            <person name="Griggs A."/>
            <person name="Gujja S."/>
            <person name="Heilman E.R."/>
            <person name="Heiman D."/>
            <person name="Howarth C."/>
            <person name="Larson L."/>
            <person name="Lui A."/>
            <person name="MacDonald P.J."/>
            <person name="Mehta T."/>
            <person name="Montmayeur A."/>
            <person name="Murphy C."/>
            <person name="Neiman D."/>
            <person name="Pearson M."/>
            <person name="Priest M."/>
            <person name="Roberts A."/>
            <person name="Saif S."/>
            <person name="Shea T."/>
            <person name="Shenoy N."/>
            <person name="Sisk P."/>
            <person name="Stolte C."/>
            <person name="Sykes S."/>
            <person name="White J."/>
            <person name="Yandava C."/>
            <person name="Wortman J."/>
            <person name="Nusbaum C."/>
            <person name="Birren B."/>
        </authorList>
    </citation>
    <scope>NUCLEOTIDE SEQUENCE [LARGE SCALE GENOMIC DNA]</scope>
    <source>
        <strain evidence="1 2">WAL-19142</strain>
    </source>
</reference>
<dbReference type="SUPFAM" id="SSF140453">
    <property type="entry name" value="EsxAB dimer-like"/>
    <property type="match status" value="1"/>
</dbReference>
<evidence type="ECO:0000313" key="2">
    <source>
        <dbReference type="Proteomes" id="UP000037392"/>
    </source>
</evidence>
<dbReference type="Proteomes" id="UP000037392">
    <property type="component" value="Unassembled WGS sequence"/>
</dbReference>
<accession>A0A0J9BDV9</accession>
<protein>
    <recommendedName>
        <fullName evidence="3">ESAT-6-like protein</fullName>
    </recommendedName>
</protein>
<dbReference type="InterPro" id="IPR010310">
    <property type="entry name" value="T7SS_ESAT-6-like"/>
</dbReference>
<dbReference type="Pfam" id="PF06013">
    <property type="entry name" value="WXG100"/>
    <property type="match status" value="1"/>
</dbReference>
<dbReference type="Gene3D" id="1.10.287.1060">
    <property type="entry name" value="ESAT-6-like"/>
    <property type="match status" value="1"/>
</dbReference>
<proteinExistence type="predicted"/>
<evidence type="ECO:0008006" key="3">
    <source>
        <dbReference type="Google" id="ProtNLM"/>
    </source>
</evidence>
<evidence type="ECO:0000313" key="1">
    <source>
        <dbReference type="EMBL" id="KMW10431.1"/>
    </source>
</evidence>
<organism evidence="1 2">
    <name type="scientific">[Clostridium] citroniae WAL-19142</name>
    <dbReference type="NCBI Taxonomy" id="742734"/>
    <lineage>
        <taxon>Bacteria</taxon>
        <taxon>Bacillati</taxon>
        <taxon>Bacillota</taxon>
        <taxon>Clostridia</taxon>
        <taxon>Lachnospirales</taxon>
        <taxon>Lachnospiraceae</taxon>
        <taxon>Enterocloster</taxon>
    </lineage>
</organism>
<dbReference type="InterPro" id="IPR036689">
    <property type="entry name" value="ESAT-6-like_sf"/>
</dbReference>
<gene>
    <name evidence="1" type="ORF">HMPREF9470_05573</name>
</gene>
<dbReference type="OrthoDB" id="2083166at2"/>
<dbReference type="RefSeq" id="WP_048931306.1">
    <property type="nucleotide sequence ID" value="NZ_KQ235888.1"/>
</dbReference>
<sequence length="100" mass="10933">MASQQVNAGKLKSTGTNLTNLASKMKSEMNKLDENIQKVSSVWSGEASASYLKRYQADKANLAQLTQILQQMGAALGEFSDSYTKADNKAMDLVHKYLGK</sequence>
<dbReference type="AlphaFoldDB" id="A0A0J9BDV9"/>
<dbReference type="GeneID" id="93166087"/>
<dbReference type="PATRIC" id="fig|742734.4.peg.5971"/>
<comment type="caution">
    <text evidence="1">The sequence shown here is derived from an EMBL/GenBank/DDBJ whole genome shotgun (WGS) entry which is preliminary data.</text>
</comment>
<name>A0A0J9BDV9_9FIRM</name>
<dbReference type="EMBL" id="ADLK01000060">
    <property type="protein sequence ID" value="KMW10431.1"/>
    <property type="molecule type" value="Genomic_DNA"/>
</dbReference>